<protein>
    <submittedName>
        <fullName evidence="1">Putative addiction module component</fullName>
    </submittedName>
</protein>
<evidence type="ECO:0000313" key="1">
    <source>
        <dbReference type="EMBL" id="OIQ71039.1"/>
    </source>
</evidence>
<dbReference type="InterPro" id="IPR013406">
    <property type="entry name" value="CHP02574_addiction_mod"/>
</dbReference>
<proteinExistence type="predicted"/>
<dbReference type="EMBL" id="MLJW01003906">
    <property type="protein sequence ID" value="OIQ71039.1"/>
    <property type="molecule type" value="Genomic_DNA"/>
</dbReference>
<gene>
    <name evidence="1" type="ORF">GALL_473460</name>
</gene>
<comment type="caution">
    <text evidence="1">The sequence shown here is derived from an EMBL/GenBank/DDBJ whole genome shotgun (WGS) entry which is preliminary data.</text>
</comment>
<accession>A0A1J5PTH8</accession>
<organism evidence="1">
    <name type="scientific">mine drainage metagenome</name>
    <dbReference type="NCBI Taxonomy" id="410659"/>
    <lineage>
        <taxon>unclassified sequences</taxon>
        <taxon>metagenomes</taxon>
        <taxon>ecological metagenomes</taxon>
    </lineage>
</organism>
<dbReference type="Pfam" id="PF09720">
    <property type="entry name" value="Unstab_antitox"/>
    <property type="match status" value="1"/>
</dbReference>
<name>A0A1J5PTH8_9ZZZZ</name>
<sequence length="74" mass="8306">MSNQLELLEREALKLSTGERAAFARVLLSSLDDDNEIDEVWAEEMEHRIAQVEAGGVERIPVEIAISELRATLQ</sequence>
<reference evidence="1" key="1">
    <citation type="submission" date="2016-10" db="EMBL/GenBank/DDBJ databases">
        <title>Sequence of Gallionella enrichment culture.</title>
        <authorList>
            <person name="Poehlein A."/>
            <person name="Muehling M."/>
            <person name="Daniel R."/>
        </authorList>
    </citation>
    <scope>NUCLEOTIDE SEQUENCE</scope>
</reference>
<dbReference type="AlphaFoldDB" id="A0A1J5PTH8"/>